<dbReference type="InterPro" id="IPR038696">
    <property type="entry name" value="IalB_sf"/>
</dbReference>
<feature type="chain" id="PRO_5031218212" evidence="1">
    <location>
        <begin position="22"/>
        <end position="177"/>
    </location>
</feature>
<proteinExistence type="predicted"/>
<dbReference type="RefSeq" id="WP_183367395.1">
    <property type="nucleotide sequence ID" value="NZ_JACIEZ010000007.1"/>
</dbReference>
<gene>
    <name evidence="2" type="ORF">GGR23_003323</name>
</gene>
<keyword evidence="3" id="KW-1185">Reference proteome</keyword>
<dbReference type="Pfam" id="PF06776">
    <property type="entry name" value="IalB"/>
    <property type="match status" value="1"/>
</dbReference>
<sequence>MTRSATATLLFLGLSLMPARAEDKAPVAGLPGGASSLQESYGDWSVACRMIENTRQCAVSQQQMQQNGQRVLAIEVREGKADALEATLVLPFGLLLDAGITLAVDEDAAGEALRFSTCIPAGCLVPATFDAALTERLRSGKVLKLGGTSADGQKTPLSVSLNGFAAAIDRLKALMAP</sequence>
<keyword evidence="1" id="KW-0732">Signal</keyword>
<reference evidence="2 3" key="1">
    <citation type="submission" date="2020-08" db="EMBL/GenBank/DDBJ databases">
        <title>Genomic Encyclopedia of Type Strains, Phase IV (KMG-IV): sequencing the most valuable type-strain genomes for metagenomic binning, comparative biology and taxonomic classification.</title>
        <authorList>
            <person name="Goeker M."/>
        </authorList>
    </citation>
    <scope>NUCLEOTIDE SEQUENCE [LARGE SCALE GENOMIC DNA]</scope>
    <source>
        <strain evidence="2 3">DSM 29853</strain>
    </source>
</reference>
<accession>A0A7W6NL30</accession>
<comment type="caution">
    <text evidence="2">The sequence shown here is derived from an EMBL/GenBank/DDBJ whole genome shotgun (WGS) entry which is preliminary data.</text>
</comment>
<dbReference type="Proteomes" id="UP000528286">
    <property type="component" value="Unassembled WGS sequence"/>
</dbReference>
<dbReference type="EMBL" id="JACIEZ010000007">
    <property type="protein sequence ID" value="MBB4066110.1"/>
    <property type="molecule type" value="Genomic_DNA"/>
</dbReference>
<dbReference type="AlphaFoldDB" id="A0A7W6NL30"/>
<evidence type="ECO:0000313" key="2">
    <source>
        <dbReference type="EMBL" id="MBB4066110.1"/>
    </source>
</evidence>
<name>A0A7W6NL30_9HYPH</name>
<organism evidence="2 3">
    <name type="scientific">Gellertiella hungarica</name>
    <dbReference type="NCBI Taxonomy" id="1572859"/>
    <lineage>
        <taxon>Bacteria</taxon>
        <taxon>Pseudomonadati</taxon>
        <taxon>Pseudomonadota</taxon>
        <taxon>Alphaproteobacteria</taxon>
        <taxon>Hyphomicrobiales</taxon>
        <taxon>Rhizobiaceae</taxon>
        <taxon>Gellertiella</taxon>
    </lineage>
</organism>
<evidence type="ECO:0000256" key="1">
    <source>
        <dbReference type="SAM" id="SignalP"/>
    </source>
</evidence>
<protein>
    <submittedName>
        <fullName evidence="2">Invasion protein IalB</fullName>
    </submittedName>
</protein>
<dbReference type="Gene3D" id="2.60.40.1880">
    <property type="entry name" value="Invasion associated locus B (IalB) protein"/>
    <property type="match status" value="1"/>
</dbReference>
<feature type="signal peptide" evidence="1">
    <location>
        <begin position="1"/>
        <end position="21"/>
    </location>
</feature>
<evidence type="ECO:0000313" key="3">
    <source>
        <dbReference type="Proteomes" id="UP000528286"/>
    </source>
</evidence>
<dbReference type="InterPro" id="IPR010642">
    <property type="entry name" value="Invasion_prot_B"/>
</dbReference>